<reference evidence="3 4" key="1">
    <citation type="journal article" date="2018" name="Nat. Ecol. Evol.">
        <title>Genomic signatures of mitonuclear coevolution across populations of Tigriopus californicus.</title>
        <authorList>
            <person name="Barreto F.S."/>
            <person name="Watson E.T."/>
            <person name="Lima T.G."/>
            <person name="Willett C.S."/>
            <person name="Edmands S."/>
            <person name="Li W."/>
            <person name="Burton R.S."/>
        </authorList>
    </citation>
    <scope>NUCLEOTIDE SEQUENCE [LARGE SCALE GENOMIC DNA]</scope>
    <source>
        <strain evidence="3 4">San Diego</strain>
    </source>
</reference>
<gene>
    <name evidence="3" type="ORF">TCAL_10859</name>
</gene>
<name>A0A553P4J4_TIGCA</name>
<feature type="domain" description="CRAL-TRIO" evidence="2">
    <location>
        <begin position="79"/>
        <end position="344"/>
    </location>
</feature>
<dbReference type="SUPFAM" id="SSF52087">
    <property type="entry name" value="CRAL/TRIO domain"/>
    <property type="match status" value="2"/>
</dbReference>
<dbReference type="GO" id="GO:0005737">
    <property type="term" value="C:cytoplasm"/>
    <property type="evidence" value="ECO:0007669"/>
    <property type="project" value="TreeGrafter"/>
</dbReference>
<dbReference type="PROSITE" id="PS50191">
    <property type="entry name" value="CRAL_TRIO"/>
    <property type="match status" value="1"/>
</dbReference>
<dbReference type="InterPro" id="IPR051064">
    <property type="entry name" value="SEC14/CRAL-TRIO_domain"/>
</dbReference>
<dbReference type="InterPro" id="IPR036598">
    <property type="entry name" value="GOLD_dom_sf"/>
</dbReference>
<dbReference type="Proteomes" id="UP000318571">
    <property type="component" value="Chromosome 7"/>
</dbReference>
<evidence type="ECO:0000313" key="3">
    <source>
        <dbReference type="EMBL" id="TRY72593.1"/>
    </source>
</evidence>
<comment type="caution">
    <text evidence="3">The sequence shown here is derived from an EMBL/GenBank/DDBJ whole genome shotgun (WGS) entry which is preliminary data.</text>
</comment>
<dbReference type="PANTHER" id="PTHR23324:SF83">
    <property type="entry name" value="SEC14-LIKE PROTEIN 2"/>
    <property type="match status" value="1"/>
</dbReference>
<sequence>MKVSPDYFQLSRELKCRLETKDTQDEDEVGIYLKKLSLWELKNWVVATDGNVEQALELLKASTRWRLNEKIDNLLEWIPSQHLVRDYPIEFAGVDRDGSPLWVVPFGKCNVRKILEHTSPEDFIRYTLKVIEMSLHLVRLHYKQEEQHLSDGTCKGHNQRFTRSFKSPDVEGNQHHPVAPTDTKAESGTQGRGRAVQWIQTGNSVDPHGLGGGSNLHLVQESDSEDEDEHGASLSYTSGQVVIFDLEGLTLSQVRDRQTLEVITKLASLYEANYPETLKCAIVLNANWLFQLLFSVVKRFVAKKTIQKVVVLGTETHEWRLELAKRLPKHILPVRYGGSKRKTMTVVEMSNLLVEKPNDTQLRTGMRKQSSVNNLVSPAFQTLNPPNERLNLCRQKIHPQCNLSLKFNVAKDKTDLEWCLRTEKGDILFAIYRRAMVEQITFKDRVSEVSVTTPLVSQAKDPLGDDMGALPKETDVDAINLAVDHHHHHHPGQENGDVSSVITVFEEVEEDAGQSEDISSEVEVIEPPKKIVSNKSFTRGRIKCDRGYTYSVVMENTSTLFPSKTIDYQIHLIRRSSEIEEIDAHSNSSIEETESERNAKIDDLLHFVHEITNSDNQGTKTTAFRSSANETKNAKPSSQK</sequence>
<evidence type="ECO:0000256" key="1">
    <source>
        <dbReference type="SAM" id="MobiDB-lite"/>
    </source>
</evidence>
<dbReference type="InterPro" id="IPR036865">
    <property type="entry name" value="CRAL-TRIO_dom_sf"/>
</dbReference>
<dbReference type="InterPro" id="IPR001251">
    <property type="entry name" value="CRAL-TRIO_dom"/>
</dbReference>
<dbReference type="SUPFAM" id="SSF101576">
    <property type="entry name" value="Supernatant protein factor (SPF), C-terminal domain"/>
    <property type="match status" value="1"/>
</dbReference>
<dbReference type="EMBL" id="VCGU01000008">
    <property type="protein sequence ID" value="TRY72593.1"/>
    <property type="molecule type" value="Genomic_DNA"/>
</dbReference>
<protein>
    <recommendedName>
        <fullName evidence="2">CRAL-TRIO domain-containing protein</fullName>
    </recommendedName>
</protein>
<evidence type="ECO:0000313" key="4">
    <source>
        <dbReference type="Proteomes" id="UP000318571"/>
    </source>
</evidence>
<feature type="region of interest" description="Disordered" evidence="1">
    <location>
        <begin position="205"/>
        <end position="231"/>
    </location>
</feature>
<dbReference type="AlphaFoldDB" id="A0A553P4J4"/>
<organism evidence="3 4">
    <name type="scientific">Tigriopus californicus</name>
    <name type="common">Marine copepod</name>
    <dbReference type="NCBI Taxonomy" id="6832"/>
    <lineage>
        <taxon>Eukaryota</taxon>
        <taxon>Metazoa</taxon>
        <taxon>Ecdysozoa</taxon>
        <taxon>Arthropoda</taxon>
        <taxon>Crustacea</taxon>
        <taxon>Multicrustacea</taxon>
        <taxon>Hexanauplia</taxon>
        <taxon>Copepoda</taxon>
        <taxon>Harpacticoida</taxon>
        <taxon>Harpacticidae</taxon>
        <taxon>Tigriopus</taxon>
    </lineage>
</organism>
<keyword evidence="4" id="KW-1185">Reference proteome</keyword>
<dbReference type="CDD" id="cd00170">
    <property type="entry name" value="SEC14"/>
    <property type="match status" value="1"/>
</dbReference>
<dbReference type="Gene3D" id="2.60.120.680">
    <property type="entry name" value="GOLD domain"/>
    <property type="match status" value="1"/>
</dbReference>
<feature type="region of interest" description="Disordered" evidence="1">
    <location>
        <begin position="148"/>
        <end position="193"/>
    </location>
</feature>
<accession>A0A553P4J4</accession>
<proteinExistence type="predicted"/>
<evidence type="ECO:0000259" key="2">
    <source>
        <dbReference type="PROSITE" id="PS50191"/>
    </source>
</evidence>
<dbReference type="Pfam" id="PF00650">
    <property type="entry name" value="CRAL_TRIO"/>
    <property type="match status" value="1"/>
</dbReference>
<feature type="region of interest" description="Disordered" evidence="1">
    <location>
        <begin position="612"/>
        <end position="640"/>
    </location>
</feature>
<dbReference type="SMART" id="SM00516">
    <property type="entry name" value="SEC14"/>
    <property type="match status" value="1"/>
</dbReference>
<dbReference type="Gene3D" id="3.40.525.10">
    <property type="entry name" value="CRAL-TRIO lipid binding domain"/>
    <property type="match status" value="1"/>
</dbReference>
<dbReference type="PANTHER" id="PTHR23324">
    <property type="entry name" value="SEC14 RELATED PROTEIN"/>
    <property type="match status" value="1"/>
</dbReference>
<dbReference type="OrthoDB" id="1434354at2759"/>
<dbReference type="STRING" id="6832.A0A553P4J4"/>